<protein>
    <submittedName>
        <fullName evidence="1">Uncharacterized protein</fullName>
    </submittedName>
</protein>
<name>F8P364_SERL9</name>
<proteinExistence type="predicted"/>
<accession>F8P364</accession>
<dbReference type="EMBL" id="GL945437">
    <property type="protein sequence ID" value="EGO22595.1"/>
    <property type="molecule type" value="Genomic_DNA"/>
</dbReference>
<gene>
    <name evidence="1" type="ORF">SERLADRAFT_473629</name>
</gene>
<dbReference type="KEGG" id="sla:SERLADRAFT_473629"/>
<organism>
    <name type="scientific">Serpula lacrymans var. lacrymans (strain S7.9)</name>
    <name type="common">Dry rot fungus</name>
    <dbReference type="NCBI Taxonomy" id="578457"/>
    <lineage>
        <taxon>Eukaryota</taxon>
        <taxon>Fungi</taxon>
        <taxon>Dikarya</taxon>
        <taxon>Basidiomycota</taxon>
        <taxon>Agaricomycotina</taxon>
        <taxon>Agaricomycetes</taxon>
        <taxon>Agaricomycetidae</taxon>
        <taxon>Boletales</taxon>
        <taxon>Coniophorineae</taxon>
        <taxon>Serpulaceae</taxon>
        <taxon>Serpula</taxon>
    </lineage>
</organism>
<dbReference type="GeneID" id="18820337"/>
<dbReference type="HOGENOM" id="CLU_2887220_0_0_1"/>
<dbReference type="AlphaFoldDB" id="F8P364"/>
<reference evidence="1" key="1">
    <citation type="submission" date="2011-04" db="EMBL/GenBank/DDBJ databases">
        <title>Evolution of plant cell wall degrading machinery underlies the functional diversity of forest fungi.</title>
        <authorList>
            <consortium name="US DOE Joint Genome Institute (JGI-PGF)"/>
            <person name="Eastwood D.C."/>
            <person name="Floudas D."/>
            <person name="Binder M."/>
            <person name="Majcherczyk A."/>
            <person name="Schneider P."/>
            <person name="Aerts A."/>
            <person name="Asiegbu F.O."/>
            <person name="Baker S.E."/>
            <person name="Barry K."/>
            <person name="Bendiksby M."/>
            <person name="Blumentritt M."/>
            <person name="Coutinho P.M."/>
            <person name="Cullen D."/>
            <person name="Cullen D."/>
            <person name="Gathman A."/>
            <person name="Goodell B."/>
            <person name="Henrissat B."/>
            <person name="Ihrmark K."/>
            <person name="Kauserud H."/>
            <person name="Kohler A."/>
            <person name="LaButti K."/>
            <person name="Lapidus A."/>
            <person name="Lavin J.L."/>
            <person name="Lee Y.-H."/>
            <person name="Lindquist E."/>
            <person name="Lilly W."/>
            <person name="Lucas S."/>
            <person name="Morin E."/>
            <person name="Murat C."/>
            <person name="Oguiza J.A."/>
            <person name="Park J."/>
            <person name="Pisabarro A.G."/>
            <person name="Riley R."/>
            <person name="Rosling A."/>
            <person name="Salamov A."/>
            <person name="Schmidt O."/>
            <person name="Schmutz J."/>
            <person name="Skrede I."/>
            <person name="Stenlid J."/>
            <person name="Wiebenga A."/>
            <person name="Xie X."/>
            <person name="Kues U."/>
            <person name="Hibbett D.S."/>
            <person name="Hoffmeister D."/>
            <person name="Hogberg N."/>
            <person name="Martin F."/>
            <person name="Grigoriev I.V."/>
            <person name="Watkinson S.C."/>
        </authorList>
    </citation>
    <scope>NUCLEOTIDE SEQUENCE</scope>
    <source>
        <strain evidence="1">S7.9</strain>
    </source>
</reference>
<evidence type="ECO:0000313" key="1">
    <source>
        <dbReference type="EMBL" id="EGO22595.1"/>
    </source>
</evidence>
<dbReference type="Proteomes" id="UP000008064">
    <property type="component" value="Unassembled WGS sequence"/>
</dbReference>
<dbReference type="RefSeq" id="XP_007321133.1">
    <property type="nucleotide sequence ID" value="XM_007321071.1"/>
</dbReference>
<sequence length="63" mass="6773">MDKHIPSGYILNPCFLRLLTLRSKESYSSRVVTKAPLDDSGCTGADRRVTSECVVTLGGASAK</sequence>